<dbReference type="EMBL" id="CP064750">
    <property type="protein sequence ID" value="QPC68164.1"/>
    <property type="molecule type" value="Genomic_DNA"/>
</dbReference>
<keyword evidence="7" id="KW-0732">Signal</keyword>
<dbReference type="PANTHER" id="PTHR15549:SF26">
    <property type="entry name" value="AXIAL BUDDING PATTERN PROTEIN 2-RELATED"/>
    <property type="match status" value="1"/>
</dbReference>
<dbReference type="Proteomes" id="UP000663297">
    <property type="component" value="Chromosome 4"/>
</dbReference>
<dbReference type="Proteomes" id="UP000241587">
    <property type="component" value="Unassembled WGS sequence"/>
</dbReference>
<feature type="transmembrane region" description="Helical" evidence="6">
    <location>
        <begin position="228"/>
        <end position="252"/>
    </location>
</feature>
<feature type="chain" id="PRO_5036050724" description="WSC domain-containing protein" evidence="7">
    <location>
        <begin position="24"/>
        <end position="336"/>
    </location>
</feature>
<evidence type="ECO:0000313" key="9">
    <source>
        <dbReference type="EMBL" id="QPC68164.1"/>
    </source>
</evidence>
<dbReference type="GO" id="GO:0016020">
    <property type="term" value="C:membrane"/>
    <property type="evidence" value="ECO:0007669"/>
    <property type="project" value="UniProtKB-SubCell"/>
</dbReference>
<organism evidence="8 10">
    <name type="scientific">Fusarium culmorum</name>
    <dbReference type="NCBI Taxonomy" id="5516"/>
    <lineage>
        <taxon>Eukaryota</taxon>
        <taxon>Fungi</taxon>
        <taxon>Dikarya</taxon>
        <taxon>Ascomycota</taxon>
        <taxon>Pezizomycotina</taxon>
        <taxon>Sordariomycetes</taxon>
        <taxon>Hypocreomycetidae</taxon>
        <taxon>Hypocreales</taxon>
        <taxon>Nectriaceae</taxon>
        <taxon>Fusarium</taxon>
    </lineage>
</organism>
<gene>
    <name evidence="8" type="ORF">FCULG_00011425</name>
    <name evidence="9" type="ORF">HYE67_010395</name>
</gene>
<accession>A0A2T4H4Y1</accession>
<reference evidence="9" key="2">
    <citation type="submission" date="2020-11" db="EMBL/GenBank/DDBJ databases">
        <title>The chromosome-scale genome resource for two endophytic Fusarium species: F. culmorum and F. pseudograminearum.</title>
        <authorList>
            <person name="Yuan Z."/>
        </authorList>
    </citation>
    <scope>NUCLEOTIDE SEQUENCE</scope>
    <source>
        <strain evidence="9">Class2-1B</strain>
    </source>
</reference>
<evidence type="ECO:0000256" key="6">
    <source>
        <dbReference type="SAM" id="Phobius"/>
    </source>
</evidence>
<evidence type="ECO:0000256" key="4">
    <source>
        <dbReference type="ARBA" id="ARBA00023136"/>
    </source>
</evidence>
<evidence type="ECO:0000313" key="10">
    <source>
        <dbReference type="Proteomes" id="UP000241587"/>
    </source>
</evidence>
<feature type="compositionally biased region" description="Low complexity" evidence="5">
    <location>
        <begin position="200"/>
        <end position="214"/>
    </location>
</feature>
<evidence type="ECO:0000256" key="2">
    <source>
        <dbReference type="ARBA" id="ARBA00022692"/>
    </source>
</evidence>
<evidence type="ECO:0008006" key="11">
    <source>
        <dbReference type="Google" id="ProtNLM"/>
    </source>
</evidence>
<dbReference type="OMA" id="TECYTIY"/>
<feature type="compositionally biased region" description="Low complexity" evidence="5">
    <location>
        <begin position="275"/>
        <end position="288"/>
    </location>
</feature>
<keyword evidence="4 6" id="KW-0472">Membrane</keyword>
<evidence type="ECO:0000256" key="1">
    <source>
        <dbReference type="ARBA" id="ARBA00004167"/>
    </source>
</evidence>
<dbReference type="OrthoDB" id="5100468at2759"/>
<feature type="region of interest" description="Disordered" evidence="5">
    <location>
        <begin position="260"/>
        <end position="336"/>
    </location>
</feature>
<comment type="subcellular location">
    <subcellularLocation>
        <location evidence="1">Membrane</location>
        <topology evidence="1">Single-pass membrane protein</topology>
    </subcellularLocation>
</comment>
<name>A0A2T4H4Y1_FUSCU</name>
<dbReference type="EMBL" id="PVEM01000002">
    <property type="protein sequence ID" value="PTD10856.1"/>
    <property type="molecule type" value="Genomic_DNA"/>
</dbReference>
<dbReference type="GO" id="GO:0071944">
    <property type="term" value="C:cell periphery"/>
    <property type="evidence" value="ECO:0007669"/>
    <property type="project" value="UniProtKB-ARBA"/>
</dbReference>
<sequence>MGFTMRGLASAALLSFSLCLTNALVAQPQAPEPTVPPRMQQIERIYGRADGTITETLNVIVAANNTCGFYTPDTDTYLTCFSDYNCLYETEKYNVAVCPKSGFHTACMNSEESGNTSKCDDHCRTNTNIRKCSRSGYTECLTIYYPNSMKQYFCHESSAYRNAAFMTGLDDLRETTLEVSFFPVVTTASSTETSDEETSSRPTTTATTTATTTDEPPPPSSEGSKSNAGAIAGGVVGGVAGLAALGLVMFFLRRRNNKKKEQQTPVAMADQSSLQPQMPQGMMPEQYQRWSTTSHSPQAWKPTDSPSVAPNQSPQFLVEAPNDSATQVHEMDGGGR</sequence>
<dbReference type="AlphaFoldDB" id="A0A2T4H4Y1"/>
<keyword evidence="3 6" id="KW-1133">Transmembrane helix</keyword>
<evidence type="ECO:0000256" key="5">
    <source>
        <dbReference type="SAM" id="MobiDB-lite"/>
    </source>
</evidence>
<evidence type="ECO:0000256" key="3">
    <source>
        <dbReference type="ARBA" id="ARBA00022989"/>
    </source>
</evidence>
<dbReference type="PANTHER" id="PTHR15549">
    <property type="entry name" value="PAIRED IMMUNOGLOBULIN-LIKE TYPE 2 RECEPTOR"/>
    <property type="match status" value="1"/>
</dbReference>
<evidence type="ECO:0000313" key="8">
    <source>
        <dbReference type="EMBL" id="PTD10856.1"/>
    </source>
</evidence>
<feature type="compositionally biased region" description="Polar residues" evidence="5">
    <location>
        <begin position="304"/>
        <end position="315"/>
    </location>
</feature>
<keyword evidence="2 6" id="KW-0812">Transmembrane</keyword>
<reference evidence="8 10" key="1">
    <citation type="submission" date="2018-02" db="EMBL/GenBank/DDBJ databases">
        <title>Fusarium culmorum secondary metabolites in fungal-bacterial-plant interactions.</title>
        <authorList>
            <person name="Schmidt R."/>
        </authorList>
    </citation>
    <scope>NUCLEOTIDE SEQUENCE [LARGE SCALE GENOMIC DNA]</scope>
    <source>
        <strain evidence="8 10">PV</strain>
    </source>
</reference>
<feature type="region of interest" description="Disordered" evidence="5">
    <location>
        <begin position="187"/>
        <end position="227"/>
    </location>
</feature>
<proteinExistence type="predicted"/>
<keyword evidence="10" id="KW-1185">Reference proteome</keyword>
<dbReference type="InterPro" id="IPR051694">
    <property type="entry name" value="Immunoregulatory_rcpt-like"/>
</dbReference>
<protein>
    <recommendedName>
        <fullName evidence="11">WSC domain-containing protein</fullName>
    </recommendedName>
</protein>
<evidence type="ECO:0000256" key="7">
    <source>
        <dbReference type="SAM" id="SignalP"/>
    </source>
</evidence>
<feature type="signal peptide" evidence="7">
    <location>
        <begin position="1"/>
        <end position="23"/>
    </location>
</feature>